<sequence>MSMNIYSHVEGTKVRNQLNSNNSQLAKSLQKVSNGMKINSAGDDAAGYSISERMRTRIRGLYQCGDNTKAGHDMLNLASQAVDQQIQIMAHLREIALKASDDTYSQVDRDVLQSETNQMLMQINDISWDTNYNGIRLLDGVTDKVTTETKNVMTQGVFSSLGPSQANTTIGKLFPAGNTKSYYAGSMIAPSKYDPALVGYGGVGSGTWTATLDFSNSGGAVPTDFDNQGFAILCANCEQFISITFTTNLPVGEGMRYDEKNSDSCAYYIGIGGASTYDDIENAVYDGVLYANRNGSPRQQRYTRYPMRDNTILNKHDTIVSKDNNGNITISQKGNQPVFYEGTKGTVTPSPSSTVEEIAVHATYPYKGLYIQSDTPASQNTRYQLFNTTLDALFPANDSKFTLDPAKSDYPDDYSTDYNRFSTVTEKEQVWRDEEWPYPKKGAIASGTCVRTRENANKFLDDIDQALKYLLYVNTSLGAQINRLDNSNANIVTNTENTTAAESNIRDADMAKEMVIYTKSNVLQQAAQSMLAQSNQNLGTSLDLLK</sequence>
<evidence type="ECO:0000259" key="6">
    <source>
        <dbReference type="Pfam" id="PF00700"/>
    </source>
</evidence>
<keyword evidence="4" id="KW-0964">Secreted</keyword>
<dbReference type="InterPro" id="IPR046358">
    <property type="entry name" value="Flagellin_C"/>
</dbReference>
<dbReference type="Proteomes" id="UP000184263">
    <property type="component" value="Unassembled WGS sequence"/>
</dbReference>
<keyword evidence="7" id="KW-0966">Cell projection</keyword>
<organism evidence="7 8">
    <name type="scientific">Selenomonas ruminantium</name>
    <dbReference type="NCBI Taxonomy" id="971"/>
    <lineage>
        <taxon>Bacteria</taxon>
        <taxon>Bacillati</taxon>
        <taxon>Bacillota</taxon>
        <taxon>Negativicutes</taxon>
        <taxon>Selenomonadales</taxon>
        <taxon>Selenomonadaceae</taxon>
        <taxon>Selenomonas</taxon>
    </lineage>
</organism>
<dbReference type="SUPFAM" id="SSF64518">
    <property type="entry name" value="Phase 1 flagellin"/>
    <property type="match status" value="1"/>
</dbReference>
<protein>
    <recommendedName>
        <fullName evidence="2 4">Flagellin</fullName>
    </recommendedName>
</protein>
<dbReference type="InterPro" id="IPR001492">
    <property type="entry name" value="Flagellin"/>
</dbReference>
<dbReference type="OrthoDB" id="9796789at2"/>
<comment type="subcellular location">
    <subcellularLocation>
        <location evidence="4">Secreted</location>
    </subcellularLocation>
    <subcellularLocation>
        <location evidence="4">Bacterial flagellum</location>
    </subcellularLocation>
</comment>
<dbReference type="PRINTS" id="PR00207">
    <property type="entry name" value="FLAGELLIN"/>
</dbReference>
<dbReference type="InterPro" id="IPR001029">
    <property type="entry name" value="Flagellin_N"/>
</dbReference>
<dbReference type="GO" id="GO:0005576">
    <property type="term" value="C:extracellular region"/>
    <property type="evidence" value="ECO:0007669"/>
    <property type="project" value="UniProtKB-SubCell"/>
</dbReference>
<dbReference type="PANTHER" id="PTHR42792:SF2">
    <property type="entry name" value="FLAGELLIN"/>
    <property type="match status" value="1"/>
</dbReference>
<evidence type="ECO:0000256" key="3">
    <source>
        <dbReference type="ARBA" id="ARBA00023143"/>
    </source>
</evidence>
<dbReference type="Pfam" id="PF00669">
    <property type="entry name" value="Flagellin_N"/>
    <property type="match status" value="1"/>
</dbReference>
<evidence type="ECO:0000256" key="4">
    <source>
        <dbReference type="RuleBase" id="RU362073"/>
    </source>
</evidence>
<dbReference type="Gene3D" id="6.10.10.10">
    <property type="entry name" value="Flagellar export chaperone, C-terminal domain"/>
    <property type="match status" value="1"/>
</dbReference>
<evidence type="ECO:0000313" key="8">
    <source>
        <dbReference type="Proteomes" id="UP000184263"/>
    </source>
</evidence>
<keyword evidence="3 4" id="KW-0975">Bacterial flagellum</keyword>
<proteinExistence type="inferred from homology"/>
<reference evidence="7 8" key="1">
    <citation type="submission" date="2016-11" db="EMBL/GenBank/DDBJ databases">
        <authorList>
            <person name="Jaros S."/>
            <person name="Januszkiewicz K."/>
            <person name="Wedrychowicz H."/>
        </authorList>
    </citation>
    <scope>NUCLEOTIDE SEQUENCE [LARGE SCALE GENOMIC DNA]</scope>
    <source>
        <strain evidence="7 8">HD4</strain>
    </source>
</reference>
<feature type="domain" description="Flagellin N-terminal" evidence="5">
    <location>
        <begin position="13"/>
        <end position="141"/>
    </location>
</feature>
<evidence type="ECO:0000256" key="2">
    <source>
        <dbReference type="ARBA" id="ARBA00020110"/>
    </source>
</evidence>
<dbReference type="EMBL" id="FRBC01000013">
    <property type="protein sequence ID" value="SHK70636.1"/>
    <property type="molecule type" value="Genomic_DNA"/>
</dbReference>
<accession>A0A1M6UN94</accession>
<dbReference type="AlphaFoldDB" id="A0A1M6UN94"/>
<keyword evidence="7" id="KW-0282">Flagellum</keyword>
<feature type="domain" description="Flagellin C-terminal" evidence="6">
    <location>
        <begin position="461"/>
        <end position="537"/>
    </location>
</feature>
<dbReference type="PANTHER" id="PTHR42792">
    <property type="entry name" value="FLAGELLIN"/>
    <property type="match status" value="1"/>
</dbReference>
<dbReference type="RefSeq" id="WP_073089886.1">
    <property type="nucleotide sequence ID" value="NZ_FRBC01000013.1"/>
</dbReference>
<comment type="function">
    <text evidence="4">Flagellin is the subunit protein which polymerizes to form the filaments of bacterial flagella.</text>
</comment>
<dbReference type="Gene3D" id="1.20.1330.10">
    <property type="entry name" value="f41 fragment of flagellin, N-terminal domain"/>
    <property type="match status" value="2"/>
</dbReference>
<keyword evidence="7" id="KW-0969">Cilium</keyword>
<name>A0A1M6UN94_SELRU</name>
<evidence type="ECO:0000313" key="7">
    <source>
        <dbReference type="EMBL" id="SHK70636.1"/>
    </source>
</evidence>
<dbReference type="GO" id="GO:0005198">
    <property type="term" value="F:structural molecule activity"/>
    <property type="evidence" value="ECO:0007669"/>
    <property type="project" value="UniProtKB-UniRule"/>
</dbReference>
<gene>
    <name evidence="7" type="ORF">SAMN05216582_11360</name>
</gene>
<dbReference type="Pfam" id="PF00700">
    <property type="entry name" value="Flagellin_C"/>
    <property type="match status" value="1"/>
</dbReference>
<evidence type="ECO:0000256" key="1">
    <source>
        <dbReference type="ARBA" id="ARBA00005709"/>
    </source>
</evidence>
<dbReference type="GO" id="GO:0009288">
    <property type="term" value="C:bacterial-type flagellum"/>
    <property type="evidence" value="ECO:0007669"/>
    <property type="project" value="UniProtKB-SubCell"/>
</dbReference>
<dbReference type="InterPro" id="IPR042187">
    <property type="entry name" value="Flagellin_C_sub2"/>
</dbReference>
<comment type="similarity">
    <text evidence="1 4">Belongs to the bacterial flagellin family.</text>
</comment>
<evidence type="ECO:0000259" key="5">
    <source>
        <dbReference type="Pfam" id="PF00669"/>
    </source>
</evidence>